<sequence length="336" mass="36065">MKQGHFESANQAEWQEYRALLAYLDSAGKGKAGGGSADRTAASLDRFPRLFRRISSHYALARRRGYSPGLIAELHDLVRGGYAHLYRRRPRPLAAVLAFMARDFPGALRRHASLFWLASALFFLPMVAMGLLAYADGEILYSLMDEDQVAGLEAMYDPDNRKPGRARERQADTDFAMFGFYVFNNVGIGFRNFAGGLVFGLGSAFVLLFNGLHIGAAAGHLSRLDYGETFWPFVSGHGPFELTAIAISGAAGLLLGKALVAPGNRPRLSALRYNAADAVLLVGGAGLMLLFAAVIEAFWSSGPAPASVKYGVGAAGWILVVLYLALAGRGDPSKGS</sequence>
<dbReference type="OrthoDB" id="9792847at2"/>
<keyword evidence="1" id="KW-0812">Transmembrane</keyword>
<dbReference type="EMBL" id="AONC01000072">
    <property type="protein sequence ID" value="EXJ13358.1"/>
    <property type="molecule type" value="Genomic_DNA"/>
</dbReference>
<protein>
    <submittedName>
        <fullName evidence="2">Integral membrane protein</fullName>
    </submittedName>
</protein>
<feature type="transmembrane region" description="Helical" evidence="1">
    <location>
        <begin position="273"/>
        <end position="295"/>
    </location>
</feature>
<proteinExistence type="predicted"/>
<reference evidence="2 3" key="1">
    <citation type="submission" date="2012-11" db="EMBL/GenBank/DDBJ databases">
        <title>Genome assembly of Thiorhodococcus sp. AK35.</title>
        <authorList>
            <person name="Nupur N."/>
            <person name="Khatri I."/>
            <person name="Subramanian S."/>
            <person name="Pinnaka A."/>
        </authorList>
    </citation>
    <scope>NUCLEOTIDE SEQUENCE [LARGE SCALE GENOMIC DNA]</scope>
    <source>
        <strain evidence="2 3">AK35</strain>
    </source>
</reference>
<feature type="transmembrane region" description="Helical" evidence="1">
    <location>
        <begin position="175"/>
        <end position="194"/>
    </location>
</feature>
<keyword evidence="1" id="KW-1133">Transmembrane helix</keyword>
<dbReference type="eggNOG" id="COG1300">
    <property type="taxonomic scope" value="Bacteria"/>
</dbReference>
<dbReference type="Pfam" id="PF01944">
    <property type="entry name" value="SpoIIM"/>
    <property type="match status" value="1"/>
</dbReference>
<accession>W9V1M4</accession>
<evidence type="ECO:0000313" key="3">
    <source>
        <dbReference type="Proteomes" id="UP000019460"/>
    </source>
</evidence>
<comment type="caution">
    <text evidence="2">The sequence shown here is derived from an EMBL/GenBank/DDBJ whole genome shotgun (WGS) entry which is preliminary data.</text>
</comment>
<dbReference type="AlphaFoldDB" id="W9V1M4"/>
<dbReference type="PANTHER" id="PTHR35337">
    <property type="entry name" value="SLR1478 PROTEIN"/>
    <property type="match status" value="1"/>
</dbReference>
<keyword evidence="3" id="KW-1185">Reference proteome</keyword>
<keyword evidence="1" id="KW-0472">Membrane</keyword>
<dbReference type="Proteomes" id="UP000019460">
    <property type="component" value="Unassembled WGS sequence"/>
</dbReference>
<dbReference type="InterPro" id="IPR002798">
    <property type="entry name" value="SpoIIM-like"/>
</dbReference>
<dbReference type="STRING" id="1249627.D779_3830"/>
<dbReference type="PANTHER" id="PTHR35337:SF1">
    <property type="entry name" value="SLR1478 PROTEIN"/>
    <property type="match status" value="1"/>
</dbReference>
<organism evidence="2 3">
    <name type="scientific">Imhoffiella purpurea</name>
    <dbReference type="NCBI Taxonomy" id="1249627"/>
    <lineage>
        <taxon>Bacteria</taxon>
        <taxon>Pseudomonadati</taxon>
        <taxon>Pseudomonadota</taxon>
        <taxon>Gammaproteobacteria</taxon>
        <taxon>Chromatiales</taxon>
        <taxon>Chromatiaceae</taxon>
        <taxon>Imhoffiella</taxon>
    </lineage>
</organism>
<gene>
    <name evidence="2" type="ORF">D779_3830</name>
</gene>
<evidence type="ECO:0000313" key="2">
    <source>
        <dbReference type="EMBL" id="EXJ13358.1"/>
    </source>
</evidence>
<name>W9V1M4_9GAMM</name>
<evidence type="ECO:0000256" key="1">
    <source>
        <dbReference type="SAM" id="Phobius"/>
    </source>
</evidence>
<dbReference type="RefSeq" id="WP_043757377.1">
    <property type="nucleotide sequence ID" value="NZ_AONC01000072.1"/>
</dbReference>
<feature type="transmembrane region" description="Helical" evidence="1">
    <location>
        <begin position="242"/>
        <end position="261"/>
    </location>
</feature>
<feature type="transmembrane region" description="Helical" evidence="1">
    <location>
        <begin position="307"/>
        <end position="326"/>
    </location>
</feature>
<feature type="transmembrane region" description="Helical" evidence="1">
    <location>
        <begin position="114"/>
        <end position="135"/>
    </location>
</feature>
<feature type="transmembrane region" description="Helical" evidence="1">
    <location>
        <begin position="201"/>
        <end position="222"/>
    </location>
</feature>